<dbReference type="PROSITE" id="PS51257">
    <property type="entry name" value="PROKAR_LIPOPROTEIN"/>
    <property type="match status" value="1"/>
</dbReference>
<proteinExistence type="predicted"/>
<evidence type="ECO:0000313" key="3">
    <source>
        <dbReference type="EMBL" id="QEH34691.1"/>
    </source>
</evidence>
<evidence type="ECO:0008006" key="5">
    <source>
        <dbReference type="Google" id="ProtNLM"/>
    </source>
</evidence>
<dbReference type="EMBL" id="CP042997">
    <property type="protein sequence ID" value="QEH34691.1"/>
    <property type="molecule type" value="Genomic_DNA"/>
</dbReference>
<sequence precursor="true">MTRITTGRVAILLSAALGVSALQGCSGGTTAPDAAESATQRKAKADAIKGMGVEKPSRPSKGAAGKAKGGSMPGDDI</sequence>
<keyword evidence="2" id="KW-0732">Signal</keyword>
<feature type="region of interest" description="Disordered" evidence="1">
    <location>
        <begin position="25"/>
        <end position="77"/>
    </location>
</feature>
<dbReference type="RefSeq" id="WP_148594577.1">
    <property type="nucleotide sequence ID" value="NZ_CP042997.1"/>
</dbReference>
<dbReference type="Proteomes" id="UP000324233">
    <property type="component" value="Chromosome"/>
</dbReference>
<evidence type="ECO:0000256" key="2">
    <source>
        <dbReference type="SAM" id="SignalP"/>
    </source>
</evidence>
<keyword evidence="4" id="KW-1185">Reference proteome</keyword>
<feature type="compositionally biased region" description="Gly residues" evidence="1">
    <location>
        <begin position="67"/>
        <end position="77"/>
    </location>
</feature>
<feature type="chain" id="PRO_5022833583" description="Lipoprotein" evidence="2">
    <location>
        <begin position="22"/>
        <end position="77"/>
    </location>
</feature>
<organism evidence="3 4">
    <name type="scientific">Aquisphaera giovannonii</name>
    <dbReference type="NCBI Taxonomy" id="406548"/>
    <lineage>
        <taxon>Bacteria</taxon>
        <taxon>Pseudomonadati</taxon>
        <taxon>Planctomycetota</taxon>
        <taxon>Planctomycetia</taxon>
        <taxon>Isosphaerales</taxon>
        <taxon>Isosphaeraceae</taxon>
        <taxon>Aquisphaera</taxon>
    </lineage>
</organism>
<evidence type="ECO:0000313" key="4">
    <source>
        <dbReference type="Proteomes" id="UP000324233"/>
    </source>
</evidence>
<dbReference type="AlphaFoldDB" id="A0A5B9W3L1"/>
<feature type="signal peptide" evidence="2">
    <location>
        <begin position="1"/>
        <end position="21"/>
    </location>
</feature>
<accession>A0A5B9W3L1</accession>
<gene>
    <name evidence="3" type="ORF">OJF2_32320</name>
</gene>
<evidence type="ECO:0000256" key="1">
    <source>
        <dbReference type="SAM" id="MobiDB-lite"/>
    </source>
</evidence>
<dbReference type="KEGG" id="agv:OJF2_32320"/>
<name>A0A5B9W3L1_9BACT</name>
<reference evidence="3 4" key="1">
    <citation type="submission" date="2019-08" db="EMBL/GenBank/DDBJ databases">
        <title>Deep-cultivation of Planctomycetes and their phenomic and genomic characterization uncovers novel biology.</title>
        <authorList>
            <person name="Wiegand S."/>
            <person name="Jogler M."/>
            <person name="Boedeker C."/>
            <person name="Pinto D."/>
            <person name="Vollmers J."/>
            <person name="Rivas-Marin E."/>
            <person name="Kohn T."/>
            <person name="Peeters S.H."/>
            <person name="Heuer A."/>
            <person name="Rast P."/>
            <person name="Oberbeckmann S."/>
            <person name="Bunk B."/>
            <person name="Jeske O."/>
            <person name="Meyerdierks A."/>
            <person name="Storesund J.E."/>
            <person name="Kallscheuer N."/>
            <person name="Luecker S."/>
            <person name="Lage O.M."/>
            <person name="Pohl T."/>
            <person name="Merkel B.J."/>
            <person name="Hornburger P."/>
            <person name="Mueller R.-W."/>
            <person name="Bruemmer F."/>
            <person name="Labrenz M."/>
            <person name="Spormann A.M."/>
            <person name="Op den Camp H."/>
            <person name="Overmann J."/>
            <person name="Amann R."/>
            <person name="Jetten M.S.M."/>
            <person name="Mascher T."/>
            <person name="Medema M.H."/>
            <person name="Devos D.P."/>
            <person name="Kaster A.-K."/>
            <person name="Ovreas L."/>
            <person name="Rohde M."/>
            <person name="Galperin M.Y."/>
            <person name="Jogler C."/>
        </authorList>
    </citation>
    <scope>NUCLEOTIDE SEQUENCE [LARGE SCALE GENOMIC DNA]</scope>
    <source>
        <strain evidence="3 4">OJF2</strain>
    </source>
</reference>
<protein>
    <recommendedName>
        <fullName evidence="5">Lipoprotein</fullName>
    </recommendedName>
</protein>